<protein>
    <submittedName>
        <fullName evidence="1">Uncharacterized protein</fullName>
    </submittedName>
</protein>
<evidence type="ECO:0000313" key="1">
    <source>
        <dbReference type="EMBL" id="DAE21927.1"/>
    </source>
</evidence>
<proteinExistence type="predicted"/>
<organism evidence="1">
    <name type="scientific">Siphoviridae sp. ctOWj17</name>
    <dbReference type="NCBI Taxonomy" id="2826312"/>
    <lineage>
        <taxon>Viruses</taxon>
        <taxon>Duplodnaviria</taxon>
        <taxon>Heunggongvirae</taxon>
        <taxon>Uroviricota</taxon>
        <taxon>Caudoviricetes</taxon>
    </lineage>
</organism>
<sequence>MLASCFSFVLDVVHYAIEQTKNNLLNHPIKYVQDLMPDGGFLHR</sequence>
<name>A0A8S5QRN7_9CAUD</name>
<dbReference type="EMBL" id="BK015721">
    <property type="protein sequence ID" value="DAE21927.1"/>
    <property type="molecule type" value="Genomic_DNA"/>
</dbReference>
<reference evidence="1" key="1">
    <citation type="journal article" date="2021" name="Proc. Natl. Acad. Sci. U.S.A.">
        <title>A Catalog of Tens of Thousands of Viruses from Human Metagenomes Reveals Hidden Associations with Chronic Diseases.</title>
        <authorList>
            <person name="Tisza M.J."/>
            <person name="Buck C.B."/>
        </authorList>
    </citation>
    <scope>NUCLEOTIDE SEQUENCE</scope>
    <source>
        <strain evidence="1">CtOWj17</strain>
    </source>
</reference>
<accession>A0A8S5QRN7</accession>